<reference evidence="6" key="1">
    <citation type="submission" date="2021-03" db="EMBL/GenBank/DDBJ databases">
        <authorList>
            <person name="Li Z."/>
            <person name="Yang C."/>
        </authorList>
    </citation>
    <scope>NUCLEOTIDE SEQUENCE</scope>
    <source>
        <strain evidence="6">Dzin_1.0</strain>
        <tissue evidence="6">Leaf</tissue>
    </source>
</reference>
<keyword evidence="3" id="KW-0963">Cytoplasm</keyword>
<dbReference type="OrthoDB" id="64867at2759"/>
<reference evidence="6" key="2">
    <citation type="journal article" date="2022" name="Hortic Res">
        <title>The genome of Dioscorea zingiberensis sheds light on the biosynthesis, origin and evolution of the medicinally important diosgenin saponins.</title>
        <authorList>
            <person name="Li Y."/>
            <person name="Tan C."/>
            <person name="Li Z."/>
            <person name="Guo J."/>
            <person name="Li S."/>
            <person name="Chen X."/>
            <person name="Wang C."/>
            <person name="Dai X."/>
            <person name="Yang H."/>
            <person name="Song W."/>
            <person name="Hou L."/>
            <person name="Xu J."/>
            <person name="Tong Z."/>
            <person name="Xu A."/>
            <person name="Yuan X."/>
            <person name="Wang W."/>
            <person name="Yang Q."/>
            <person name="Chen L."/>
            <person name="Sun Z."/>
            <person name="Wang K."/>
            <person name="Pan B."/>
            <person name="Chen J."/>
            <person name="Bao Y."/>
            <person name="Liu F."/>
            <person name="Qi X."/>
            <person name="Gang D.R."/>
            <person name="Wen J."/>
            <person name="Li J."/>
        </authorList>
    </citation>
    <scope>NUCLEOTIDE SEQUENCE</scope>
    <source>
        <strain evidence="6">Dzin_1.0</strain>
    </source>
</reference>
<evidence type="ECO:0000256" key="2">
    <source>
        <dbReference type="ARBA" id="ARBA00004496"/>
    </source>
</evidence>
<dbReference type="SMART" id="SM01041">
    <property type="entry name" value="BRO1"/>
    <property type="match status" value="1"/>
</dbReference>
<proteinExistence type="predicted"/>
<dbReference type="Gene3D" id="1.20.140.50">
    <property type="entry name" value="alix/aip1 like domains"/>
    <property type="match status" value="1"/>
</dbReference>
<dbReference type="PANTHER" id="PTHR23030:SF30">
    <property type="entry name" value="TYROSINE-PROTEIN PHOSPHATASE NON-RECEPTOR TYPE 23"/>
    <property type="match status" value="1"/>
</dbReference>
<gene>
    <name evidence="6" type="ORF">J5N97_021817</name>
</gene>
<protein>
    <recommendedName>
        <fullName evidence="5">BRO1 domain-containing protein</fullName>
    </recommendedName>
</protein>
<dbReference type="Gene3D" id="1.25.40.280">
    <property type="entry name" value="alix/aip1 like domains"/>
    <property type="match status" value="1"/>
</dbReference>
<keyword evidence="4" id="KW-0967">Endosome</keyword>
<dbReference type="GO" id="GO:0043328">
    <property type="term" value="P:protein transport to vacuole involved in ubiquitin-dependent protein catabolic process via the multivesicular body sorting pathway"/>
    <property type="evidence" value="ECO:0007669"/>
    <property type="project" value="TreeGrafter"/>
</dbReference>
<comment type="caution">
    <text evidence="6">The sequence shown here is derived from an EMBL/GenBank/DDBJ whole genome shotgun (WGS) entry which is preliminary data.</text>
</comment>
<dbReference type="PANTHER" id="PTHR23030">
    <property type="entry name" value="PCD6 INTERACTING PROTEIN-RELATED"/>
    <property type="match status" value="1"/>
</dbReference>
<dbReference type="InterPro" id="IPR025304">
    <property type="entry name" value="ALIX_V_dom"/>
</dbReference>
<evidence type="ECO:0000313" key="7">
    <source>
        <dbReference type="Proteomes" id="UP001085076"/>
    </source>
</evidence>
<comment type="subcellular location">
    <subcellularLocation>
        <location evidence="2">Cytoplasm</location>
    </subcellularLocation>
    <subcellularLocation>
        <location evidence="1">Endosome</location>
    </subcellularLocation>
</comment>
<evidence type="ECO:0000259" key="5">
    <source>
        <dbReference type="PROSITE" id="PS51180"/>
    </source>
</evidence>
<dbReference type="EMBL" id="JAGGNH010000006">
    <property type="protein sequence ID" value="KAJ0968940.1"/>
    <property type="molecule type" value="Genomic_DNA"/>
</dbReference>
<accession>A0A9D5HAA0</accession>
<name>A0A9D5HAA0_9LILI</name>
<keyword evidence="7" id="KW-1185">Reference proteome</keyword>
<dbReference type="InterPro" id="IPR038499">
    <property type="entry name" value="BRO1_sf"/>
</dbReference>
<organism evidence="6 7">
    <name type="scientific">Dioscorea zingiberensis</name>
    <dbReference type="NCBI Taxonomy" id="325984"/>
    <lineage>
        <taxon>Eukaryota</taxon>
        <taxon>Viridiplantae</taxon>
        <taxon>Streptophyta</taxon>
        <taxon>Embryophyta</taxon>
        <taxon>Tracheophyta</taxon>
        <taxon>Spermatophyta</taxon>
        <taxon>Magnoliopsida</taxon>
        <taxon>Liliopsida</taxon>
        <taxon>Dioscoreales</taxon>
        <taxon>Dioscoreaceae</taxon>
        <taxon>Dioscorea</taxon>
    </lineage>
</organism>
<dbReference type="Proteomes" id="UP001085076">
    <property type="component" value="Miscellaneous, Linkage group lg06"/>
</dbReference>
<evidence type="ECO:0000256" key="4">
    <source>
        <dbReference type="ARBA" id="ARBA00022753"/>
    </source>
</evidence>
<evidence type="ECO:0000313" key="6">
    <source>
        <dbReference type="EMBL" id="KAJ0968940.1"/>
    </source>
</evidence>
<dbReference type="Pfam" id="PF13949">
    <property type="entry name" value="ALIX_LYPXL_bnd"/>
    <property type="match status" value="1"/>
</dbReference>
<dbReference type="InterPro" id="IPR004328">
    <property type="entry name" value="BRO1_dom"/>
</dbReference>
<dbReference type="Pfam" id="PF03097">
    <property type="entry name" value="BRO1"/>
    <property type="match status" value="1"/>
</dbReference>
<dbReference type="PROSITE" id="PS51180">
    <property type="entry name" value="BRO1"/>
    <property type="match status" value="1"/>
</dbReference>
<evidence type="ECO:0000256" key="1">
    <source>
        <dbReference type="ARBA" id="ARBA00004177"/>
    </source>
</evidence>
<dbReference type="Gene3D" id="1.20.120.560">
    <property type="entry name" value="alix/aip1 in complex with the ypdl late domain"/>
    <property type="match status" value="1"/>
</dbReference>
<dbReference type="CDD" id="cd09246">
    <property type="entry name" value="BRO1_Alix_like_1"/>
    <property type="match status" value="1"/>
</dbReference>
<dbReference type="AlphaFoldDB" id="A0A9D5HAA0"/>
<feature type="domain" description="BRO1" evidence="5">
    <location>
        <begin position="31"/>
        <end position="424"/>
    </location>
</feature>
<evidence type="ECO:0000256" key="3">
    <source>
        <dbReference type="ARBA" id="ARBA00022490"/>
    </source>
</evidence>
<sequence>MRRRCSDPNNLGVPAQALPSSRRLEIEMESPSVSLMLKVQEKKSITTDLYRPLRHHIAAQYSEHEAQLAEADLQTLRKLRADLENPPSPLLDARRDLLQAYFSALSAAEARLPHVPISFTWHDAFNPGKRVSIQSIQFERAAVLFNLGAVWSQMAIAENWTAGDGLKKACNAFQAAAGVFRLLKENAWIRSWIGASSGITVDLSLECLEMLEKLMLAQAQECFFEKVITDGKPHALCSKVSSQVAVYYEQALEALSSPPLNQHFQPTFICHVNLKAALFSAEACYWYSLELHEKEDIAEEIARLNIGISALVKAKKDCRGVAAPLLDAVSKLLNRMNLNLERAVKENNMVYLMRVPAASSLSTLPAVSLVKPMPMTEVLEANTDGLFLCLLPASTTESLSKYAQMVNDIIQTQCEKMEQASEILKVKLKEMDLPDSILDLEGNLNFPLDLKEGLESVQLCGGLPGLEAEMQQLRDFSRVNLELLAQTEKLLQEEEREDALYRSQFGAKWSRPRSSTLSKNMHDRLKSFAGNLKQANDSDARIERILSNNFTFMAILGSRPVEAALPSLARPIMSLDGNEDAVVGTLKESLRQLEALGTKRACLKDMLEDMKNKDDILPKLMKNTGPLEILFKNEVSKYGHICEEIDQNVDTQEQLLLQIQAQNAEFIAVFNLEDYRASREKSYKQIAAAVAKYQEIKEHLNKGLNFYITLKDAITSVKQQCSDFAMTRKVQCNKMIEGMRMNPSARQSNQPSG</sequence>
<dbReference type="GO" id="GO:0005768">
    <property type="term" value="C:endosome"/>
    <property type="evidence" value="ECO:0007669"/>
    <property type="project" value="UniProtKB-SubCell"/>
</dbReference>